<dbReference type="OrthoDB" id="310217at2759"/>
<dbReference type="InterPro" id="IPR008271">
    <property type="entry name" value="Ser/Thr_kinase_AS"/>
</dbReference>
<accession>A0A2H9TMQ8</accession>
<feature type="compositionally biased region" description="Basic and acidic residues" evidence="1">
    <location>
        <begin position="65"/>
        <end position="91"/>
    </location>
</feature>
<evidence type="ECO:0000313" key="3">
    <source>
        <dbReference type="EMBL" id="PJF19061.1"/>
    </source>
</evidence>
<keyword evidence="3" id="KW-0418">Kinase</keyword>
<keyword evidence="4" id="KW-1185">Reference proteome</keyword>
<dbReference type="SMART" id="SM00220">
    <property type="entry name" value="S_TKc"/>
    <property type="match status" value="1"/>
</dbReference>
<organism evidence="3 4">
    <name type="scientific">Paramicrosporidium saccamoebae</name>
    <dbReference type="NCBI Taxonomy" id="1246581"/>
    <lineage>
        <taxon>Eukaryota</taxon>
        <taxon>Fungi</taxon>
        <taxon>Fungi incertae sedis</taxon>
        <taxon>Cryptomycota</taxon>
        <taxon>Cryptomycota incertae sedis</taxon>
        <taxon>Paramicrosporidium</taxon>
    </lineage>
</organism>
<keyword evidence="3" id="KW-0808">Transferase</keyword>
<dbReference type="Pfam" id="PF00069">
    <property type="entry name" value="Pkinase"/>
    <property type="match status" value="1"/>
</dbReference>
<reference evidence="3 4" key="1">
    <citation type="submission" date="2016-10" db="EMBL/GenBank/DDBJ databases">
        <title>The genome of Paramicrosporidium saccamoebae is the missing link in understanding Cryptomycota and Microsporidia evolution.</title>
        <authorList>
            <person name="Quandt C.A."/>
            <person name="Beaudet D."/>
            <person name="Corsaro D."/>
            <person name="Michel R."/>
            <person name="Corradi N."/>
            <person name="James T."/>
        </authorList>
    </citation>
    <scope>NUCLEOTIDE SEQUENCE [LARGE SCALE GENOMIC DNA]</scope>
    <source>
        <strain evidence="3 4">KSL3</strain>
    </source>
</reference>
<dbReference type="GO" id="GO:0005524">
    <property type="term" value="F:ATP binding"/>
    <property type="evidence" value="ECO:0007669"/>
    <property type="project" value="InterPro"/>
</dbReference>
<feature type="domain" description="Protein kinase" evidence="2">
    <location>
        <begin position="248"/>
        <end position="549"/>
    </location>
</feature>
<dbReference type="EMBL" id="MTSL01000083">
    <property type="protein sequence ID" value="PJF19061.1"/>
    <property type="molecule type" value="Genomic_DNA"/>
</dbReference>
<dbReference type="GO" id="GO:0004672">
    <property type="term" value="F:protein kinase activity"/>
    <property type="evidence" value="ECO:0007669"/>
    <property type="project" value="InterPro"/>
</dbReference>
<sequence>MLRWFSIRRIFFWVALFTVILVSLVWTGKQLARVGDGHRHGRAGARKHDTVLAARKAKLRMSQQNREEVKEPPTKNTAPKDTDMPKNEKKRTLSLTDGEELEEAKPVIIPQRTRTAIEASFLRPFQMKHTDIKAAFEQFKNTTRTMESYLWDQYRIVALPASIKDKNGKNLRPITRFTKSIIRHVSIFYGEYLMRGGTETRHFGVPVCREIGLGESDGHGEGQDRGENEEYQTKELSRLAGSQGDLFFKEVPYTVGGVRGPFSLNEKGNVQLVSKHFKVKNPRKDGKKEHVSQEERDVAFAKRIFGREHYALSTVAHRGVIQPVCYEKEPTLRMIYPFLKGGDLVTLSSDHLSFYAPAKPRHILKPDETFLPRFFRQLVETIYAIHQQGILHLDLKPENFVISGPDRNFILPSDSPALSDYSLVLLDFGLAMRLDEVKEKDCIHVGTDVTMAPEQHICRPAGRGSDWWSVAAGMWRTRVFWEPSITDDQRDEILDSRCAQWGHYVYPTQPFFHPEFSALMDLMLKPRVDDRDFSADRKSLNKLLDSPYLLRGLDPQARRKRMAELAAAPANTTETESVYYSTEFTKSHTY</sequence>
<evidence type="ECO:0000313" key="4">
    <source>
        <dbReference type="Proteomes" id="UP000240830"/>
    </source>
</evidence>
<evidence type="ECO:0000256" key="1">
    <source>
        <dbReference type="SAM" id="MobiDB-lite"/>
    </source>
</evidence>
<dbReference type="Gene3D" id="1.10.510.10">
    <property type="entry name" value="Transferase(Phosphotransferase) domain 1"/>
    <property type="match status" value="1"/>
</dbReference>
<dbReference type="PROSITE" id="PS00108">
    <property type="entry name" value="PROTEIN_KINASE_ST"/>
    <property type="match status" value="1"/>
</dbReference>
<proteinExistence type="predicted"/>
<dbReference type="PANTHER" id="PTHR44167">
    <property type="entry name" value="OVARIAN-SPECIFIC SERINE/THREONINE-PROTEIN KINASE LOK-RELATED"/>
    <property type="match status" value="1"/>
</dbReference>
<comment type="caution">
    <text evidence="3">The sequence shown here is derived from an EMBL/GenBank/DDBJ whole genome shotgun (WGS) entry which is preliminary data.</text>
</comment>
<name>A0A2H9TMQ8_9FUNG</name>
<dbReference type="InterPro" id="IPR000719">
    <property type="entry name" value="Prot_kinase_dom"/>
</dbReference>
<dbReference type="InterPro" id="IPR011009">
    <property type="entry name" value="Kinase-like_dom_sf"/>
</dbReference>
<dbReference type="CDD" id="cd00180">
    <property type="entry name" value="PKc"/>
    <property type="match status" value="1"/>
</dbReference>
<evidence type="ECO:0000259" key="2">
    <source>
        <dbReference type="PROSITE" id="PS50011"/>
    </source>
</evidence>
<feature type="region of interest" description="Disordered" evidence="1">
    <location>
        <begin position="60"/>
        <end position="99"/>
    </location>
</feature>
<dbReference type="Proteomes" id="UP000240830">
    <property type="component" value="Unassembled WGS sequence"/>
</dbReference>
<dbReference type="STRING" id="1246581.A0A2H9TMQ8"/>
<dbReference type="SUPFAM" id="SSF56112">
    <property type="entry name" value="Protein kinase-like (PK-like)"/>
    <property type="match status" value="1"/>
</dbReference>
<dbReference type="PROSITE" id="PS50011">
    <property type="entry name" value="PROTEIN_KINASE_DOM"/>
    <property type="match status" value="1"/>
</dbReference>
<dbReference type="AlphaFoldDB" id="A0A2H9TMQ8"/>
<protein>
    <submittedName>
        <fullName evidence="3">Serine/threonine-protein kinase Atg1</fullName>
    </submittedName>
</protein>
<dbReference type="PANTHER" id="PTHR44167:SF24">
    <property type="entry name" value="SERINE_THREONINE-PROTEIN KINASE CHK2"/>
    <property type="match status" value="1"/>
</dbReference>
<gene>
    <name evidence="3" type="ORF">PSACC_01127</name>
</gene>